<keyword evidence="5" id="KW-0597">Phosphoprotein</keyword>
<evidence type="ECO:0000256" key="5">
    <source>
        <dbReference type="ARBA" id="ARBA00022553"/>
    </source>
</evidence>
<evidence type="ECO:0000256" key="4">
    <source>
        <dbReference type="ARBA" id="ARBA00022490"/>
    </source>
</evidence>
<evidence type="ECO:0000259" key="12">
    <source>
        <dbReference type="PROSITE" id="PS50002"/>
    </source>
</evidence>
<feature type="compositionally biased region" description="Pro residues" evidence="11">
    <location>
        <begin position="279"/>
        <end position="290"/>
    </location>
</feature>
<comment type="similarity">
    <text evidence="2">Belongs to the ABI family.</text>
</comment>
<evidence type="ECO:0000256" key="10">
    <source>
        <dbReference type="PROSITE-ProRule" id="PRU00192"/>
    </source>
</evidence>
<comment type="subunit">
    <text evidence="7">May interact with PAK1 and PAK2. Probably interacts with TARSH.</text>
</comment>
<dbReference type="SMART" id="SM00326">
    <property type="entry name" value="SH3"/>
    <property type="match status" value="1"/>
</dbReference>
<feature type="region of interest" description="Disordered" evidence="11">
    <location>
        <begin position="234"/>
        <end position="377"/>
    </location>
</feature>
<dbReference type="CDD" id="cd11826">
    <property type="entry name" value="SH3_Abi"/>
    <property type="match status" value="1"/>
</dbReference>
<feature type="domain" description="SH3" evidence="12">
    <location>
        <begin position="411"/>
        <end position="469"/>
    </location>
</feature>
<evidence type="ECO:0000256" key="1">
    <source>
        <dbReference type="ARBA" id="ARBA00004496"/>
    </source>
</evidence>
<evidence type="ECO:0000256" key="7">
    <source>
        <dbReference type="ARBA" id="ARBA00063868"/>
    </source>
</evidence>
<protein>
    <recommendedName>
        <fullName evidence="8">ABI gene family member 3</fullName>
    </recommendedName>
    <alternativeName>
        <fullName evidence="9">New molecule including SH3</fullName>
    </alternativeName>
</protein>
<feature type="compositionally biased region" description="Pro residues" evidence="11">
    <location>
        <begin position="297"/>
        <end position="307"/>
    </location>
</feature>
<dbReference type="InterPro" id="IPR028455">
    <property type="entry name" value="ABI3_SH3"/>
</dbReference>
<dbReference type="GO" id="GO:0035591">
    <property type="term" value="F:signaling adaptor activity"/>
    <property type="evidence" value="ECO:0007669"/>
    <property type="project" value="TreeGrafter"/>
</dbReference>
<dbReference type="PRINTS" id="PR00452">
    <property type="entry name" value="SH3DOMAIN"/>
</dbReference>
<evidence type="ECO:0000256" key="8">
    <source>
        <dbReference type="ARBA" id="ARBA00074771"/>
    </source>
</evidence>
<dbReference type="PANTHER" id="PTHR10460:SF60">
    <property type="entry name" value="ABI GENE FAMILY MEMBER 3"/>
    <property type="match status" value="1"/>
</dbReference>
<dbReference type="GO" id="GO:0002357">
    <property type="term" value="P:defense response to tumor cell"/>
    <property type="evidence" value="ECO:0007669"/>
    <property type="project" value="UniProtKB-ARBA"/>
</dbReference>
<evidence type="ECO:0000256" key="11">
    <source>
        <dbReference type="SAM" id="MobiDB-lite"/>
    </source>
</evidence>
<dbReference type="Gene3D" id="6.10.140.1620">
    <property type="match status" value="1"/>
</dbReference>
<keyword evidence="6" id="KW-0175">Coiled coil</keyword>
<dbReference type="Pfam" id="PF14604">
    <property type="entry name" value="SH3_9"/>
    <property type="match status" value="1"/>
</dbReference>
<keyword evidence="4" id="KW-0963">Cytoplasm</keyword>
<keyword evidence="14" id="KW-1185">Reference proteome</keyword>
<comment type="subcellular location">
    <subcellularLocation>
        <location evidence="1">Cytoplasm</location>
    </subcellularLocation>
</comment>
<reference evidence="13" key="2">
    <citation type="submission" date="2025-09" db="UniProtKB">
        <authorList>
            <consortium name="Ensembl"/>
        </authorList>
    </citation>
    <scope>IDENTIFICATION</scope>
</reference>
<dbReference type="GeneTree" id="ENSGT00940000154811"/>
<feature type="compositionally biased region" description="Pro residues" evidence="11">
    <location>
        <begin position="335"/>
        <end position="344"/>
    </location>
</feature>
<evidence type="ECO:0000313" key="14">
    <source>
        <dbReference type="Proteomes" id="UP000257200"/>
    </source>
</evidence>
<dbReference type="Ensembl" id="ENSAPOT00000013338.1">
    <property type="protein sequence ID" value="ENSAPOP00000022604.1"/>
    <property type="gene ID" value="ENSAPOG00000000082.1"/>
</dbReference>
<dbReference type="InterPro" id="IPR012849">
    <property type="entry name" value="Abl-interactor_HHR_dom"/>
</dbReference>
<dbReference type="GO" id="GO:0030027">
    <property type="term" value="C:lamellipodium"/>
    <property type="evidence" value="ECO:0007669"/>
    <property type="project" value="TreeGrafter"/>
</dbReference>
<sequence length="469" mass="50566">MKDQNLTDEVTKILEEAPNARKALRENYDNLLNVAEYCYNNYVQSGDGSMKALEETKNFTTQSLASVAYQISTLANSVLSLLDAQTNQLRHMESSINLIGQTVEMHKEKVCRREIGAFTAVRRVPRSHKILPPTGSQARPPYSRRPINYQQLDGVGHGMKVSGKQSDRTGTIRKQGPSVRLVLFSLFLFSAASSARNFMFLSYFRSNKPVEAVQCPVAPPAGGSSFGKVVAPPTIPPTWQAPPECDLITSLLDDTPPPPPTDTVIPAQDDVVTNASGLPPAPPPPPPPPGSSGGKVAPPPPPIPPPTGALTNHSDLPLAPPLSLETVVEENSFPSPSPPPPPPLSDDDGFPPLSTDGSELPAPPPLPSQEVDDLEIPAPPPALLLDNEVGFDDIMPPLPPPVDYDTNAPAEYLEKVVALYSYEATKPDDLSLTEGDVIYVTHRHDDGWCQGFLNGQEGFFPNNYVQSCD</sequence>
<evidence type="ECO:0000256" key="2">
    <source>
        <dbReference type="ARBA" id="ARBA00010020"/>
    </source>
</evidence>
<dbReference type="SUPFAM" id="SSF50044">
    <property type="entry name" value="SH3-domain"/>
    <property type="match status" value="1"/>
</dbReference>
<evidence type="ECO:0000256" key="6">
    <source>
        <dbReference type="ARBA" id="ARBA00023054"/>
    </source>
</evidence>
<dbReference type="InterPro" id="IPR028457">
    <property type="entry name" value="ABI"/>
</dbReference>
<dbReference type="Pfam" id="PF07815">
    <property type="entry name" value="Abi_HHR"/>
    <property type="match status" value="1"/>
</dbReference>
<evidence type="ECO:0000313" key="13">
    <source>
        <dbReference type="Ensembl" id="ENSAPOP00000022604.1"/>
    </source>
</evidence>
<accession>A0A3Q1G1B4</accession>
<dbReference type="AlphaFoldDB" id="A0A3Q1G1B4"/>
<dbReference type="Gene3D" id="2.30.30.40">
    <property type="entry name" value="SH3 Domains"/>
    <property type="match status" value="1"/>
</dbReference>
<dbReference type="GO" id="GO:0031209">
    <property type="term" value="C:SCAR complex"/>
    <property type="evidence" value="ECO:0007669"/>
    <property type="project" value="UniProtKB-ARBA"/>
</dbReference>
<dbReference type="FunFam" id="2.30.30.40:FF:000170">
    <property type="entry name" value="ABI gene family member 3"/>
    <property type="match status" value="1"/>
</dbReference>
<dbReference type="PROSITE" id="PS50002">
    <property type="entry name" value="SH3"/>
    <property type="match status" value="1"/>
</dbReference>
<dbReference type="GO" id="GO:0001764">
    <property type="term" value="P:neuron migration"/>
    <property type="evidence" value="ECO:0007669"/>
    <property type="project" value="TreeGrafter"/>
</dbReference>
<proteinExistence type="inferred from homology"/>
<dbReference type="GO" id="GO:0098858">
    <property type="term" value="C:actin-based cell projection"/>
    <property type="evidence" value="ECO:0007669"/>
    <property type="project" value="TreeGrafter"/>
</dbReference>
<dbReference type="InterPro" id="IPR001452">
    <property type="entry name" value="SH3_domain"/>
</dbReference>
<dbReference type="InterPro" id="IPR036028">
    <property type="entry name" value="SH3-like_dom_sf"/>
</dbReference>
<name>A0A3Q1G1B4_9TELE</name>
<keyword evidence="3 10" id="KW-0728">SH3 domain</keyword>
<evidence type="ECO:0000256" key="9">
    <source>
        <dbReference type="ARBA" id="ARBA00080253"/>
    </source>
</evidence>
<organism evidence="13 14">
    <name type="scientific">Acanthochromis polyacanthus</name>
    <name type="common">spiny chromis</name>
    <dbReference type="NCBI Taxonomy" id="80966"/>
    <lineage>
        <taxon>Eukaryota</taxon>
        <taxon>Metazoa</taxon>
        <taxon>Chordata</taxon>
        <taxon>Craniata</taxon>
        <taxon>Vertebrata</taxon>
        <taxon>Euteleostomi</taxon>
        <taxon>Actinopterygii</taxon>
        <taxon>Neopterygii</taxon>
        <taxon>Teleostei</taxon>
        <taxon>Neoteleostei</taxon>
        <taxon>Acanthomorphata</taxon>
        <taxon>Ovalentaria</taxon>
        <taxon>Pomacentridae</taxon>
        <taxon>Acanthochromis</taxon>
    </lineage>
</organism>
<evidence type="ECO:0000256" key="3">
    <source>
        <dbReference type="ARBA" id="ARBA00022443"/>
    </source>
</evidence>
<dbReference type="PANTHER" id="PTHR10460">
    <property type="entry name" value="ABL INTERACTOR FAMILY MEMBER"/>
    <property type="match status" value="1"/>
</dbReference>
<reference evidence="13" key="1">
    <citation type="submission" date="2025-08" db="UniProtKB">
        <authorList>
            <consortium name="Ensembl"/>
        </authorList>
    </citation>
    <scope>IDENTIFICATION</scope>
</reference>
<dbReference type="GO" id="GO:0017124">
    <property type="term" value="F:SH3 domain binding"/>
    <property type="evidence" value="ECO:0007669"/>
    <property type="project" value="TreeGrafter"/>
</dbReference>
<dbReference type="PRINTS" id="PR00499">
    <property type="entry name" value="P67PHOX"/>
</dbReference>
<dbReference type="Proteomes" id="UP000257200">
    <property type="component" value="Unplaced"/>
</dbReference>